<dbReference type="EMBL" id="LAVV01010675">
    <property type="protein sequence ID" value="KNZ48714.1"/>
    <property type="molecule type" value="Genomic_DNA"/>
</dbReference>
<evidence type="ECO:0000313" key="1">
    <source>
        <dbReference type="EMBL" id="KNZ48714.1"/>
    </source>
</evidence>
<protein>
    <submittedName>
        <fullName evidence="1">Uncharacterized protein</fullName>
    </submittedName>
</protein>
<reference evidence="1 2" key="1">
    <citation type="submission" date="2015-08" db="EMBL/GenBank/DDBJ databases">
        <title>Next Generation Sequencing and Analysis of the Genome of Puccinia sorghi L Schw, the Causal Agent of Maize Common Rust.</title>
        <authorList>
            <person name="Rochi L."/>
            <person name="Burguener G."/>
            <person name="Darino M."/>
            <person name="Turjanski A."/>
            <person name="Kreff E."/>
            <person name="Dieguez M.J."/>
            <person name="Sacco F."/>
        </authorList>
    </citation>
    <scope>NUCLEOTIDE SEQUENCE [LARGE SCALE GENOMIC DNA]</scope>
    <source>
        <strain evidence="1 2">RO10H11247</strain>
    </source>
</reference>
<name>A0A0L6UJJ8_9BASI</name>
<dbReference type="VEuPathDB" id="FungiDB:VP01_545g3"/>
<dbReference type="AlphaFoldDB" id="A0A0L6UJJ8"/>
<dbReference type="Proteomes" id="UP000037035">
    <property type="component" value="Unassembled WGS sequence"/>
</dbReference>
<sequence>MRGSNWIYEHCFLLDRLAVPKDDRNDESDFEDLLRLGKGLSLCFEVYHTCSCDRCKFSIFNWFHLSIDGTCCQDPFFLQIHKNSQRLLFLIDFRVFLLSCRFPLLVNYFEVKDKIMFFLNIEKFYVWENIINEDEFQCIGITNILGQIIGTEKNIWHLMHQHSVANLLARQSHSIGGSKEILCLSTCRGISILKIPVTQHRKAIRIFDVKNNFIKLNSFFNYILLKLFSISQLKLNENAILVLLTFKIELSENLYPSEQNQKESSDHHRTSRTLTDKKSYSPLFISPFPFFSLLWGLFLNQPLLLTVSHLLLSSLLTESSFTQANILLRHCLKLNSLGHKPKKFGPGLQRIKFLPEETLLRHTVESIHFIYFLLQIRKKNPEILTCCHSRFTSSNHQFLVPLSLMVHSRIRKVEFHLFEKCNMRDFEVGGGFLIQHINIQFKSLWLIEKTQNFELKNRIHRHNKPYFTIKFINLKGVVKSFQRVLRGQNWIWLNSQGGVWGLGSRSLRINVLR</sequence>
<keyword evidence="2" id="KW-1185">Reference proteome</keyword>
<organism evidence="1 2">
    <name type="scientific">Puccinia sorghi</name>
    <dbReference type="NCBI Taxonomy" id="27349"/>
    <lineage>
        <taxon>Eukaryota</taxon>
        <taxon>Fungi</taxon>
        <taxon>Dikarya</taxon>
        <taxon>Basidiomycota</taxon>
        <taxon>Pucciniomycotina</taxon>
        <taxon>Pucciniomycetes</taxon>
        <taxon>Pucciniales</taxon>
        <taxon>Pucciniaceae</taxon>
        <taxon>Puccinia</taxon>
    </lineage>
</organism>
<comment type="caution">
    <text evidence="1">The sequence shown here is derived from an EMBL/GenBank/DDBJ whole genome shotgun (WGS) entry which is preliminary data.</text>
</comment>
<proteinExistence type="predicted"/>
<gene>
    <name evidence="1" type="ORF">VP01_545g3</name>
</gene>
<accession>A0A0L6UJJ8</accession>
<evidence type="ECO:0000313" key="2">
    <source>
        <dbReference type="Proteomes" id="UP000037035"/>
    </source>
</evidence>